<dbReference type="RefSeq" id="XP_044554326.1">
    <property type="nucleotide sequence ID" value="XM_044688477.1"/>
</dbReference>
<protein>
    <recommendedName>
        <fullName evidence="1">Polymerase nucleotidyl transferase domain-containing protein</fullName>
    </recommendedName>
</protein>
<dbReference type="AlphaFoldDB" id="A0AA88H3J3"/>
<dbReference type="Proteomes" id="UP000816034">
    <property type="component" value="Unassembled WGS sequence"/>
</dbReference>
<dbReference type="GeneID" id="68105138"/>
<comment type="caution">
    <text evidence="2">The sequence shown here is derived from an EMBL/GenBank/DDBJ whole genome shotgun (WGS) entry which is preliminary data.</text>
</comment>
<evidence type="ECO:0000313" key="3">
    <source>
        <dbReference type="Proteomes" id="UP000816034"/>
    </source>
</evidence>
<evidence type="ECO:0000259" key="1">
    <source>
        <dbReference type="Pfam" id="PF01909"/>
    </source>
</evidence>
<sequence>MFNSHHAHEDYYTVLDKSFLTHESSTINLRNENDTSSLIPPSSEIMKILESELLKIVQLNVVMDATQCNHTEEGRVSEKPSENSNPSLRRVLMNGDIIHEIWCVGIFGSHVYGLVRDDSDLDLFVVVSNDLGEQIEEKQRAIGKRDYTYQFSTSISFENTRSKNVDFTIYSETLFNKLVNEFVLCAMEFVSILTSEHLSSFVLLKSNKMELIQTPSLISLQEKSEVKQLVRKSISYEADHSFVKAKNKMTKELNIEKGMKALFHSFRTVVFGVQIAKFGCITDFTEANHYQTEIHKTFNSSSIQTLLSDFSEKMDAAIGAQVWEVFKKVFKVKLNQLQTTFRKALMGSQQ</sequence>
<keyword evidence="3" id="KW-1185">Reference proteome</keyword>
<feature type="domain" description="Polymerase nucleotidyl transferase" evidence="1">
    <location>
        <begin position="104"/>
        <end position="144"/>
    </location>
</feature>
<dbReference type="InterPro" id="IPR043519">
    <property type="entry name" value="NT_sf"/>
</dbReference>
<dbReference type="EMBL" id="PYSW02000005">
    <property type="protein sequence ID" value="KAG2392432.1"/>
    <property type="molecule type" value="Genomic_DNA"/>
</dbReference>
<name>A0AA88H3J3_NAELO</name>
<dbReference type="InterPro" id="IPR002934">
    <property type="entry name" value="Polymerase_NTP_transf_dom"/>
</dbReference>
<reference evidence="2 3" key="1">
    <citation type="journal article" date="2018" name="BMC Genomics">
        <title>The genome of Naegleria lovaniensis, the basis for a comparative approach to unravel pathogenicity factors of the human pathogenic amoeba N. fowleri.</title>
        <authorList>
            <person name="Liechti N."/>
            <person name="Schurch N."/>
            <person name="Bruggmann R."/>
            <person name="Wittwer M."/>
        </authorList>
    </citation>
    <scope>NUCLEOTIDE SEQUENCE [LARGE SCALE GENOMIC DNA]</scope>
    <source>
        <strain evidence="2 3">ATCC 30569</strain>
    </source>
</reference>
<dbReference type="CDD" id="cd05403">
    <property type="entry name" value="NT_KNTase_like"/>
    <property type="match status" value="1"/>
</dbReference>
<evidence type="ECO:0000313" key="2">
    <source>
        <dbReference type="EMBL" id="KAG2392432.1"/>
    </source>
</evidence>
<organism evidence="2 3">
    <name type="scientific">Naegleria lovaniensis</name>
    <name type="common">Amoeba</name>
    <dbReference type="NCBI Taxonomy" id="51637"/>
    <lineage>
        <taxon>Eukaryota</taxon>
        <taxon>Discoba</taxon>
        <taxon>Heterolobosea</taxon>
        <taxon>Tetramitia</taxon>
        <taxon>Eutetramitia</taxon>
        <taxon>Vahlkampfiidae</taxon>
        <taxon>Naegleria</taxon>
    </lineage>
</organism>
<proteinExistence type="predicted"/>
<dbReference type="SUPFAM" id="SSF81301">
    <property type="entry name" value="Nucleotidyltransferase"/>
    <property type="match status" value="1"/>
</dbReference>
<dbReference type="Gene3D" id="3.30.460.10">
    <property type="entry name" value="Beta Polymerase, domain 2"/>
    <property type="match status" value="1"/>
</dbReference>
<gene>
    <name evidence="2" type="ORF">C9374_012684</name>
</gene>
<accession>A0AA88H3J3</accession>
<dbReference type="Pfam" id="PF01909">
    <property type="entry name" value="NTP_transf_2"/>
    <property type="match status" value="1"/>
</dbReference>
<dbReference type="GO" id="GO:0016779">
    <property type="term" value="F:nucleotidyltransferase activity"/>
    <property type="evidence" value="ECO:0007669"/>
    <property type="project" value="InterPro"/>
</dbReference>